<proteinExistence type="predicted"/>
<protein>
    <submittedName>
        <fullName evidence="1">Uncharacterized protein</fullName>
    </submittedName>
</protein>
<comment type="caution">
    <text evidence="1">The sequence shown here is derived from an EMBL/GenBank/DDBJ whole genome shotgun (WGS) entry which is preliminary data.</text>
</comment>
<reference evidence="1" key="1">
    <citation type="submission" date="2023-07" db="EMBL/GenBank/DDBJ databases">
        <title>Black Yeasts Isolated from many extreme environments.</title>
        <authorList>
            <person name="Coleine C."/>
            <person name="Stajich J.E."/>
            <person name="Selbmann L."/>
        </authorList>
    </citation>
    <scope>NUCLEOTIDE SEQUENCE</scope>
    <source>
        <strain evidence="1">CCFEE 5714</strain>
    </source>
</reference>
<organism evidence="1 2">
    <name type="scientific">Vermiconidia calcicola</name>
    <dbReference type="NCBI Taxonomy" id="1690605"/>
    <lineage>
        <taxon>Eukaryota</taxon>
        <taxon>Fungi</taxon>
        <taxon>Dikarya</taxon>
        <taxon>Ascomycota</taxon>
        <taxon>Pezizomycotina</taxon>
        <taxon>Dothideomycetes</taxon>
        <taxon>Dothideomycetidae</taxon>
        <taxon>Mycosphaerellales</taxon>
        <taxon>Extremaceae</taxon>
        <taxon>Vermiconidia</taxon>
    </lineage>
</organism>
<gene>
    <name evidence="1" type="ORF">LTR37_006374</name>
</gene>
<accession>A0ACC3NG94</accession>
<keyword evidence="2" id="KW-1185">Reference proteome</keyword>
<evidence type="ECO:0000313" key="1">
    <source>
        <dbReference type="EMBL" id="KAK3716478.1"/>
    </source>
</evidence>
<name>A0ACC3NG94_9PEZI</name>
<dbReference type="Proteomes" id="UP001281147">
    <property type="component" value="Unassembled WGS sequence"/>
</dbReference>
<dbReference type="EMBL" id="JAUTXU010000042">
    <property type="protein sequence ID" value="KAK3716478.1"/>
    <property type="molecule type" value="Genomic_DNA"/>
</dbReference>
<evidence type="ECO:0000313" key="2">
    <source>
        <dbReference type="Proteomes" id="UP001281147"/>
    </source>
</evidence>
<sequence length="97" mass="10255">MAEHISGNDRSGDTVSAFAAMTRRPSALSASYIIDPVSNRVAGHGTADEHIDTVLTQIVSQIVAPDAKVYVVCISENMSRDSSMVGGLFVVRPSATF</sequence>